<evidence type="ECO:0000313" key="9">
    <source>
        <dbReference type="EMBL" id="URD84727.1"/>
    </source>
</evidence>
<comment type="subcellular location">
    <subcellularLocation>
        <location evidence="1">Mitochondrion inner membrane</location>
        <topology evidence="1">Single-pass membrane protein</topology>
    </subcellularLocation>
</comment>
<dbReference type="PANTHER" id="PTHR10978:SF18">
    <property type="entry name" value="SUCCINATE DEHYDROGENASE SUBUNIT 3-1, MITOCHONDRIAL"/>
    <property type="match status" value="1"/>
</dbReference>
<organism evidence="9 10">
    <name type="scientific">Musa troglodytarum</name>
    <name type="common">fe'i banana</name>
    <dbReference type="NCBI Taxonomy" id="320322"/>
    <lineage>
        <taxon>Eukaryota</taxon>
        <taxon>Viridiplantae</taxon>
        <taxon>Streptophyta</taxon>
        <taxon>Embryophyta</taxon>
        <taxon>Tracheophyta</taxon>
        <taxon>Spermatophyta</taxon>
        <taxon>Magnoliopsida</taxon>
        <taxon>Liliopsida</taxon>
        <taxon>Zingiberales</taxon>
        <taxon>Musaceae</taxon>
        <taxon>Musa</taxon>
    </lineage>
</organism>
<keyword evidence="8" id="KW-0472">Membrane</keyword>
<dbReference type="PANTHER" id="PTHR10978">
    <property type="entry name" value="SUCCINATE DEHYDROGENASE CYTOCHROME B560 SUBUNIT"/>
    <property type="match status" value="1"/>
</dbReference>
<evidence type="ECO:0000256" key="6">
    <source>
        <dbReference type="ARBA" id="ARBA00022989"/>
    </source>
</evidence>
<dbReference type="GO" id="GO:0006121">
    <property type="term" value="P:mitochondrial electron transport, succinate to ubiquinone"/>
    <property type="evidence" value="ECO:0007669"/>
    <property type="project" value="TreeGrafter"/>
</dbReference>
<evidence type="ECO:0000313" key="10">
    <source>
        <dbReference type="Proteomes" id="UP001055439"/>
    </source>
</evidence>
<sequence length="185" mass="20791">MEERPNPVARGFRSGTSWEYHSTNGFCRRPTQFGCHKTLMSFPRGSSRHSMRFQPRVVPHQTRAFHGSRAVSVSAKGVVANRLLSPHLPVKKPQLGATFSISHRIFGASLGTVIVLTPLLTKFSAAYNIMKHHKKLDGVWIHKDFMTCSSLSALICERIIDVCCSKANLINIWLSSDIPFWSHSF</sequence>
<dbReference type="GO" id="GO:0005743">
    <property type="term" value="C:mitochondrial inner membrane"/>
    <property type="evidence" value="ECO:0007669"/>
    <property type="project" value="UniProtKB-SubCell"/>
</dbReference>
<dbReference type="GO" id="GO:0006099">
    <property type="term" value="P:tricarboxylic acid cycle"/>
    <property type="evidence" value="ECO:0007669"/>
    <property type="project" value="InterPro"/>
</dbReference>
<gene>
    <name evidence="9" type="ORF">MUK42_20125</name>
</gene>
<dbReference type="OrthoDB" id="588261at2759"/>
<reference evidence="9" key="1">
    <citation type="submission" date="2022-05" db="EMBL/GenBank/DDBJ databases">
        <title>The Musa troglodytarum L. genome provides insights into the mechanism of non-climacteric behaviour and enrichment of carotenoids.</title>
        <authorList>
            <person name="Wang J."/>
        </authorList>
    </citation>
    <scope>NUCLEOTIDE SEQUENCE</scope>
    <source>
        <tissue evidence="9">Leaf</tissue>
    </source>
</reference>
<evidence type="ECO:0000256" key="8">
    <source>
        <dbReference type="ARBA" id="ARBA00023136"/>
    </source>
</evidence>
<dbReference type="Proteomes" id="UP001055439">
    <property type="component" value="Chromosome 10"/>
</dbReference>
<proteinExistence type="predicted"/>
<dbReference type="EMBL" id="CP097503">
    <property type="protein sequence ID" value="URD84727.1"/>
    <property type="molecule type" value="Genomic_DNA"/>
</dbReference>
<dbReference type="Gene3D" id="1.20.1300.10">
    <property type="entry name" value="Fumarate reductase/succinate dehydrogenase, transmembrane subunit"/>
    <property type="match status" value="1"/>
</dbReference>
<evidence type="ECO:0000256" key="7">
    <source>
        <dbReference type="ARBA" id="ARBA00023004"/>
    </source>
</evidence>
<dbReference type="GO" id="GO:0046872">
    <property type="term" value="F:metal ion binding"/>
    <property type="evidence" value="ECO:0007669"/>
    <property type="project" value="UniProtKB-KW"/>
</dbReference>
<keyword evidence="5" id="KW-0479">Metal-binding</keyword>
<dbReference type="GO" id="GO:0009055">
    <property type="term" value="F:electron transfer activity"/>
    <property type="evidence" value="ECO:0007669"/>
    <property type="project" value="InterPro"/>
</dbReference>
<name>A0A9E7EXP6_9LILI</name>
<dbReference type="InterPro" id="IPR034804">
    <property type="entry name" value="SQR/QFR_C/D"/>
</dbReference>
<evidence type="ECO:0000256" key="1">
    <source>
        <dbReference type="ARBA" id="ARBA00004434"/>
    </source>
</evidence>
<keyword evidence="10" id="KW-1185">Reference proteome</keyword>
<dbReference type="InterPro" id="IPR014314">
    <property type="entry name" value="Succ_DH_cytb556"/>
</dbReference>
<evidence type="ECO:0000256" key="2">
    <source>
        <dbReference type="ARBA" id="ARBA00011313"/>
    </source>
</evidence>
<protein>
    <submittedName>
        <fullName evidence="9">Succinate dehydrogenase subunit 3</fullName>
    </submittedName>
</protein>
<keyword evidence="4" id="KW-0812">Transmembrane</keyword>
<keyword evidence="6" id="KW-1133">Transmembrane helix</keyword>
<dbReference type="SUPFAM" id="SSF81343">
    <property type="entry name" value="Fumarate reductase respiratory complex transmembrane subunits"/>
    <property type="match status" value="1"/>
</dbReference>
<keyword evidence="3" id="KW-0349">Heme</keyword>
<evidence type="ECO:0000256" key="4">
    <source>
        <dbReference type="ARBA" id="ARBA00022692"/>
    </source>
</evidence>
<keyword evidence="7" id="KW-0408">Iron</keyword>
<evidence type="ECO:0000256" key="5">
    <source>
        <dbReference type="ARBA" id="ARBA00022723"/>
    </source>
</evidence>
<comment type="subunit">
    <text evidence="2">Component of complex II composed of eight subunits in plants: four classical SDH subunits SDH1, SDH2, SDH3 and SDH4 (a flavoprotein (FP), an iron-sulfur protein (IP), and a cytochrome b composed of a large and a small subunit.), as well as four subunits unknown in mitochondria from bacteria and heterotrophic eukaryotes.</text>
</comment>
<evidence type="ECO:0000256" key="3">
    <source>
        <dbReference type="ARBA" id="ARBA00022617"/>
    </source>
</evidence>
<accession>A0A9E7EXP6</accession>
<dbReference type="GO" id="GO:0045273">
    <property type="term" value="C:respiratory chain complex II (succinate dehydrogenase)"/>
    <property type="evidence" value="ECO:0007669"/>
    <property type="project" value="UniProtKB-ARBA"/>
</dbReference>
<dbReference type="AlphaFoldDB" id="A0A9E7EXP6"/>